<proteinExistence type="predicted"/>
<gene>
    <name evidence="2" type="ORF">AsAng_0029380</name>
</gene>
<evidence type="ECO:0000313" key="2">
    <source>
        <dbReference type="EMBL" id="BDS12219.1"/>
    </source>
</evidence>
<feature type="coiled-coil region" evidence="1">
    <location>
        <begin position="74"/>
        <end position="108"/>
    </location>
</feature>
<protein>
    <submittedName>
        <fullName evidence="2">Uncharacterized protein</fullName>
    </submittedName>
</protein>
<name>A0A916DS15_9BACT</name>
<keyword evidence="3" id="KW-1185">Reference proteome</keyword>
<dbReference type="Proteomes" id="UP001060919">
    <property type="component" value="Chromosome"/>
</dbReference>
<dbReference type="KEGG" id="aup:AsAng_0029380"/>
<dbReference type="EMBL" id="AP026867">
    <property type="protein sequence ID" value="BDS12219.1"/>
    <property type="molecule type" value="Genomic_DNA"/>
</dbReference>
<sequence length="113" mass="12604">MAITNMITDTVKDVFALSKNIAKVVKEEVIGFEGSNNYDYDYNEGVDTKSLFKYFDNFESKAKEVIGTAFSGFTTSKSEEQAELEERIAALEAKLSKLVEESLEALRKEDAGI</sequence>
<accession>A0A916DS15</accession>
<dbReference type="AlphaFoldDB" id="A0A916DS15"/>
<organism evidence="2 3">
    <name type="scientific">Aureispira anguillae</name>
    <dbReference type="NCBI Taxonomy" id="2864201"/>
    <lineage>
        <taxon>Bacteria</taxon>
        <taxon>Pseudomonadati</taxon>
        <taxon>Bacteroidota</taxon>
        <taxon>Saprospiria</taxon>
        <taxon>Saprospirales</taxon>
        <taxon>Saprospiraceae</taxon>
        <taxon>Aureispira</taxon>
    </lineage>
</organism>
<dbReference type="RefSeq" id="WP_264793321.1">
    <property type="nucleotide sequence ID" value="NZ_AP026867.1"/>
</dbReference>
<keyword evidence="1" id="KW-0175">Coiled coil</keyword>
<evidence type="ECO:0000313" key="3">
    <source>
        <dbReference type="Proteomes" id="UP001060919"/>
    </source>
</evidence>
<reference evidence="2" key="1">
    <citation type="submission" date="2022-09" db="EMBL/GenBank/DDBJ databases">
        <title>Aureispira anguillicida sp. nov., isolated from Leptocephalus of Japanese eel Anguilla japonica.</title>
        <authorList>
            <person name="Yuasa K."/>
            <person name="Mekata T."/>
            <person name="Ikunari K."/>
        </authorList>
    </citation>
    <scope>NUCLEOTIDE SEQUENCE</scope>
    <source>
        <strain evidence="2">EL160426</strain>
    </source>
</reference>
<evidence type="ECO:0000256" key="1">
    <source>
        <dbReference type="SAM" id="Coils"/>
    </source>
</evidence>